<accession>A0A0F9JEF0</accession>
<evidence type="ECO:0000313" key="1">
    <source>
        <dbReference type="EMBL" id="KKM60671.1"/>
    </source>
</evidence>
<name>A0A0F9JEF0_9ZZZZ</name>
<organism evidence="1">
    <name type="scientific">marine sediment metagenome</name>
    <dbReference type="NCBI Taxonomy" id="412755"/>
    <lineage>
        <taxon>unclassified sequences</taxon>
        <taxon>metagenomes</taxon>
        <taxon>ecological metagenomes</taxon>
    </lineage>
</organism>
<protein>
    <submittedName>
        <fullName evidence="1">Uncharacterized protein</fullName>
    </submittedName>
</protein>
<gene>
    <name evidence="1" type="ORF">LCGC14_1539470</name>
</gene>
<sequence>ALYHYDTYIICAVNDSDYFVSTTGDAASWSNPGITNGPADKLVTAPSFTATKDILVLAHQPDEVRTSIDPFTGAWSEVPYYVGDGSSDITSLIVMNGVLFIGKEDGLYALPVDGRPVLVLSFKEQKKASNFKYHTNFQGIEYVSAGDDILEVITGASVAINIDYMGPLALSPELAATGTIKGLTNDGKNLYAVYLVGSDYIIYMGRERRDDKVGLRWEWIPYINLGANVCGSIQVMQRSGQNAKLWFAYGTNIAYVVLSDNPTGDSNYRFTTQGYLITTYLTGGYDTWQKVMYQLWTIAKNLTATINVKVYYMKDAEVSWTLLATIITNDVQSVDLASLYCQKVRLKIELNSNDSTKTPILQEFIYRGVLQPEQTRTLDMTVILGQSDSRRPSSDLSFLEGGRIASAPITMKDLRFETTRYIMFMPNSPTEIEVVDETSRQPSYRARIRAQVLNWTAP</sequence>
<dbReference type="EMBL" id="LAZR01011635">
    <property type="protein sequence ID" value="KKM60671.1"/>
    <property type="molecule type" value="Genomic_DNA"/>
</dbReference>
<reference evidence="1" key="1">
    <citation type="journal article" date="2015" name="Nature">
        <title>Complex archaea that bridge the gap between prokaryotes and eukaryotes.</title>
        <authorList>
            <person name="Spang A."/>
            <person name="Saw J.H."/>
            <person name="Jorgensen S.L."/>
            <person name="Zaremba-Niedzwiedzka K."/>
            <person name="Martijn J."/>
            <person name="Lind A.E."/>
            <person name="van Eijk R."/>
            <person name="Schleper C."/>
            <person name="Guy L."/>
            <person name="Ettema T.J."/>
        </authorList>
    </citation>
    <scope>NUCLEOTIDE SEQUENCE</scope>
</reference>
<dbReference type="AlphaFoldDB" id="A0A0F9JEF0"/>
<feature type="non-terminal residue" evidence="1">
    <location>
        <position position="1"/>
    </location>
</feature>
<comment type="caution">
    <text evidence="1">The sequence shown here is derived from an EMBL/GenBank/DDBJ whole genome shotgun (WGS) entry which is preliminary data.</text>
</comment>
<proteinExistence type="predicted"/>